<keyword evidence="2" id="KW-0624">Polysaccharide degradation</keyword>
<dbReference type="Gene3D" id="2.115.10.20">
    <property type="entry name" value="Glycosyl hydrolase domain, family 43"/>
    <property type="match status" value="1"/>
</dbReference>
<evidence type="ECO:0000256" key="1">
    <source>
        <dbReference type="ARBA" id="ARBA00009865"/>
    </source>
</evidence>
<dbReference type="PANTHER" id="PTHR43772">
    <property type="entry name" value="ENDO-1,4-BETA-XYLANASE"/>
    <property type="match status" value="1"/>
</dbReference>
<feature type="active site" description="Proton donor" evidence="6">
    <location>
        <position position="211"/>
    </location>
</feature>
<dbReference type="EMBL" id="FOXH01000001">
    <property type="protein sequence ID" value="SFP03373.1"/>
    <property type="molecule type" value="Genomic_DNA"/>
</dbReference>
<dbReference type="GO" id="GO:0045493">
    <property type="term" value="P:xylan catabolic process"/>
    <property type="evidence" value="ECO:0007669"/>
    <property type="project" value="UniProtKB-KW"/>
</dbReference>
<feature type="active site" description="Proton acceptor" evidence="6">
    <location>
        <position position="45"/>
    </location>
</feature>
<evidence type="ECO:0000256" key="7">
    <source>
        <dbReference type="PIRSR" id="PIRSR606710-2"/>
    </source>
</evidence>
<keyword evidence="4" id="KW-0119">Carbohydrate metabolism</keyword>
<reference evidence="10 11" key="1">
    <citation type="submission" date="2016-10" db="EMBL/GenBank/DDBJ databases">
        <authorList>
            <person name="de Groot N.N."/>
        </authorList>
    </citation>
    <scope>NUCLEOTIDE SEQUENCE [LARGE SCALE GENOMIC DNA]</scope>
    <source>
        <strain evidence="11">E92,LMG 26720,CCM 7988</strain>
    </source>
</reference>
<accession>A0A1I5M1P2</accession>
<feature type="site" description="Important for catalytic activity, responsible for pKa modulation of the active site Glu and correct orientation of both the proton donor and substrate" evidence="7">
    <location>
        <position position="148"/>
    </location>
</feature>
<dbReference type="SUPFAM" id="SSF75005">
    <property type="entry name" value="Arabinanase/levansucrase/invertase"/>
    <property type="match status" value="1"/>
</dbReference>
<gene>
    <name evidence="10" type="ORF">SAMN04515674_10174</name>
</gene>
<evidence type="ECO:0000256" key="6">
    <source>
        <dbReference type="PIRSR" id="PIRSR606710-1"/>
    </source>
</evidence>
<organism evidence="10 11">
    <name type="scientific">Pseudarcicella hirudinis</name>
    <dbReference type="NCBI Taxonomy" id="1079859"/>
    <lineage>
        <taxon>Bacteria</taxon>
        <taxon>Pseudomonadati</taxon>
        <taxon>Bacteroidota</taxon>
        <taxon>Cytophagia</taxon>
        <taxon>Cytophagales</taxon>
        <taxon>Flectobacillaceae</taxon>
        <taxon>Pseudarcicella</taxon>
    </lineage>
</organism>
<dbReference type="Pfam" id="PF04616">
    <property type="entry name" value="Glyco_hydro_43"/>
    <property type="match status" value="1"/>
</dbReference>
<keyword evidence="5 8" id="KW-0326">Glycosidase</keyword>
<dbReference type="InterPro" id="IPR052176">
    <property type="entry name" value="Glycosyl_Hydrlase_43_Enz"/>
</dbReference>
<dbReference type="PANTHER" id="PTHR43772:SF2">
    <property type="entry name" value="PUTATIVE (AFU_ORTHOLOGUE AFUA_2G04480)-RELATED"/>
    <property type="match status" value="1"/>
</dbReference>
<sequence length="332" mass="37917">MNWNRKRISKKWKTVLWIIVLSSISQLKALSQAGQDTDKQIYLADPAIFRSDKTYYLYGTVEGNAGSGFKVYTSTDQKNWQDKGYALKKGEAFGNGGFWAPQVFSYKKKYYIAYVADEQIAIAESNSPLGPFVQKEMRALKASVKQIDPFVYFDNDGKIYLYHVRLAKGNRLFVAELNEELTDIKPETLKECISATEPWENTANAEWPVAEGPTVMKRNGLYYLFYTANDFRNPDYAVGYATSTSPYGPWQKYEGNPILSRKNIGQNGTGHGDFFRDADGKLNYVFHTHNSAEKVAKRRTAVIQFHMLKKQGKTAVFEPEQNTFHYLKVTDN</sequence>
<dbReference type="InterPro" id="IPR023296">
    <property type="entry name" value="Glyco_hydro_beta-prop_sf"/>
</dbReference>
<dbReference type="InterPro" id="IPR006710">
    <property type="entry name" value="Glyco_hydro_43"/>
</dbReference>
<evidence type="ECO:0000256" key="4">
    <source>
        <dbReference type="ARBA" id="ARBA00023277"/>
    </source>
</evidence>
<name>A0A1I5M1P2_9BACT</name>
<dbReference type="CDD" id="cd08991">
    <property type="entry name" value="GH43_HoAraf43-like"/>
    <property type="match status" value="1"/>
</dbReference>
<evidence type="ECO:0000256" key="8">
    <source>
        <dbReference type="RuleBase" id="RU361187"/>
    </source>
</evidence>
<feature type="signal peptide" evidence="9">
    <location>
        <begin position="1"/>
        <end position="29"/>
    </location>
</feature>
<keyword evidence="9" id="KW-0732">Signal</keyword>
<dbReference type="AlphaFoldDB" id="A0A1I5M1P2"/>
<keyword evidence="2" id="KW-0858">Xylan degradation</keyword>
<dbReference type="Proteomes" id="UP000199306">
    <property type="component" value="Unassembled WGS sequence"/>
</dbReference>
<dbReference type="RefSeq" id="WP_092010444.1">
    <property type="nucleotide sequence ID" value="NZ_FOXH01000001.1"/>
</dbReference>
<evidence type="ECO:0000256" key="5">
    <source>
        <dbReference type="ARBA" id="ARBA00023295"/>
    </source>
</evidence>
<evidence type="ECO:0000256" key="3">
    <source>
        <dbReference type="ARBA" id="ARBA00022801"/>
    </source>
</evidence>
<dbReference type="GO" id="GO:0004553">
    <property type="term" value="F:hydrolase activity, hydrolyzing O-glycosyl compounds"/>
    <property type="evidence" value="ECO:0007669"/>
    <property type="project" value="InterPro"/>
</dbReference>
<evidence type="ECO:0000313" key="10">
    <source>
        <dbReference type="EMBL" id="SFP03373.1"/>
    </source>
</evidence>
<feature type="chain" id="PRO_5011595810" evidence="9">
    <location>
        <begin position="30"/>
        <end position="332"/>
    </location>
</feature>
<dbReference type="OrthoDB" id="9801455at2"/>
<dbReference type="STRING" id="1079859.SAMN04515674_10174"/>
<keyword evidence="11" id="KW-1185">Reference proteome</keyword>
<evidence type="ECO:0000313" key="11">
    <source>
        <dbReference type="Proteomes" id="UP000199306"/>
    </source>
</evidence>
<evidence type="ECO:0000256" key="2">
    <source>
        <dbReference type="ARBA" id="ARBA00022651"/>
    </source>
</evidence>
<keyword evidence="3 8" id="KW-0378">Hydrolase</keyword>
<proteinExistence type="inferred from homology"/>
<evidence type="ECO:0000256" key="9">
    <source>
        <dbReference type="SAM" id="SignalP"/>
    </source>
</evidence>
<comment type="similarity">
    <text evidence="1 8">Belongs to the glycosyl hydrolase 43 family.</text>
</comment>
<protein>
    <submittedName>
        <fullName evidence="10">Glycosyl hydrolases family 43</fullName>
    </submittedName>
</protein>